<protein>
    <submittedName>
        <fullName evidence="1">Uncharacterized protein</fullName>
    </submittedName>
</protein>
<evidence type="ECO:0000313" key="2">
    <source>
        <dbReference type="Proteomes" id="UP000676194"/>
    </source>
</evidence>
<reference evidence="1" key="1">
    <citation type="submission" date="2021-05" db="EMBL/GenBank/DDBJ databases">
        <title>Complete genome sequence of the cellulolytic planctomycete Telmatocola sphagniphila SP2T and characterization of the first cellulase from planctomycetes.</title>
        <authorList>
            <person name="Rakitin A.L."/>
            <person name="Beletsky A.V."/>
            <person name="Naumoff D.G."/>
            <person name="Kulichevskaya I.S."/>
            <person name="Mardanov A.V."/>
            <person name="Ravin N.V."/>
            <person name="Dedysh S.N."/>
        </authorList>
    </citation>
    <scope>NUCLEOTIDE SEQUENCE</scope>
    <source>
        <strain evidence="1">SP2T</strain>
    </source>
</reference>
<proteinExistence type="predicted"/>
<dbReference type="Proteomes" id="UP000676194">
    <property type="component" value="Chromosome"/>
</dbReference>
<dbReference type="RefSeq" id="WP_213497372.1">
    <property type="nucleotide sequence ID" value="NZ_CP074694.1"/>
</dbReference>
<gene>
    <name evidence="1" type="ORF">KIH39_00760</name>
</gene>
<accession>A0A8E6B8R6</accession>
<sequence length="213" mass="24093">MIGKIFVTSSGYDPGKGKDVKDPYLGPKASLGACRPDFREQLQKDDHIFVVSGKVRNVDQFVIGGFAIEEKITAMEAYERFPEHRLVLLPNGQVSGNVIVTADGKQHPLDHHDQFERRIQNYLVGTNTIALLTPEEMEEGRLWTLDILRDVFGIKGNSIRELMGRNRNLSERQVLKLRDHLERVKIAAGKPIEPEEIGRVLRISTRDAIRVKA</sequence>
<dbReference type="AlphaFoldDB" id="A0A8E6B8R6"/>
<evidence type="ECO:0000313" key="1">
    <source>
        <dbReference type="EMBL" id="QVL32480.1"/>
    </source>
</evidence>
<keyword evidence="2" id="KW-1185">Reference proteome</keyword>
<organism evidence="1 2">
    <name type="scientific">Telmatocola sphagniphila</name>
    <dbReference type="NCBI Taxonomy" id="1123043"/>
    <lineage>
        <taxon>Bacteria</taxon>
        <taxon>Pseudomonadati</taxon>
        <taxon>Planctomycetota</taxon>
        <taxon>Planctomycetia</taxon>
        <taxon>Gemmatales</taxon>
        <taxon>Gemmataceae</taxon>
    </lineage>
</organism>
<dbReference type="EMBL" id="CP074694">
    <property type="protein sequence ID" value="QVL32480.1"/>
    <property type="molecule type" value="Genomic_DNA"/>
</dbReference>
<dbReference type="KEGG" id="tsph:KIH39_00760"/>
<name>A0A8E6B8R6_9BACT</name>